<organism evidence="3 4">
    <name type="scientific">Telmatocola sphagniphila</name>
    <dbReference type="NCBI Taxonomy" id="1123043"/>
    <lineage>
        <taxon>Bacteria</taxon>
        <taxon>Pseudomonadati</taxon>
        <taxon>Planctomycetota</taxon>
        <taxon>Planctomycetia</taxon>
        <taxon>Gemmatales</taxon>
        <taxon>Gemmataceae</taxon>
    </lineage>
</organism>
<feature type="transmembrane region" description="Helical" evidence="2">
    <location>
        <begin position="435"/>
        <end position="456"/>
    </location>
</feature>
<dbReference type="InterPro" id="IPR001193">
    <property type="entry name" value="MBTPS2"/>
</dbReference>
<feature type="transmembrane region" description="Helical" evidence="2">
    <location>
        <begin position="257"/>
        <end position="280"/>
    </location>
</feature>
<gene>
    <name evidence="3" type="ORF">KIH39_10735</name>
</gene>
<dbReference type="GO" id="GO:0005737">
    <property type="term" value="C:cytoplasm"/>
    <property type="evidence" value="ECO:0007669"/>
    <property type="project" value="TreeGrafter"/>
</dbReference>
<dbReference type="Gene3D" id="2.40.50.100">
    <property type="match status" value="1"/>
</dbReference>
<keyword evidence="2" id="KW-0812">Transmembrane</keyword>
<dbReference type="GO" id="GO:0004222">
    <property type="term" value="F:metalloendopeptidase activity"/>
    <property type="evidence" value="ECO:0007669"/>
    <property type="project" value="InterPro"/>
</dbReference>
<evidence type="ECO:0000313" key="3">
    <source>
        <dbReference type="EMBL" id="QVL34353.1"/>
    </source>
</evidence>
<name>A0A8E6BBY5_9BACT</name>
<feature type="transmembrane region" description="Helical" evidence="2">
    <location>
        <begin position="361"/>
        <end position="385"/>
    </location>
</feature>
<evidence type="ECO:0000313" key="4">
    <source>
        <dbReference type="Proteomes" id="UP000676194"/>
    </source>
</evidence>
<dbReference type="RefSeq" id="WP_213499323.1">
    <property type="nucleotide sequence ID" value="NZ_CP074694.1"/>
</dbReference>
<feature type="transmembrane region" description="Helical" evidence="2">
    <location>
        <begin position="158"/>
        <end position="176"/>
    </location>
</feature>
<dbReference type="KEGG" id="tsph:KIH39_10735"/>
<dbReference type="PANTHER" id="PTHR13325">
    <property type="entry name" value="PROTEASE M50 MEMBRANE-BOUND TRANSCRIPTION FACTOR SITE 2 PROTEASE"/>
    <property type="match status" value="1"/>
</dbReference>
<reference evidence="3" key="1">
    <citation type="submission" date="2021-05" db="EMBL/GenBank/DDBJ databases">
        <title>Complete genome sequence of the cellulolytic planctomycete Telmatocola sphagniphila SP2T and characterization of the first cellulase from planctomycetes.</title>
        <authorList>
            <person name="Rakitin A.L."/>
            <person name="Beletsky A.V."/>
            <person name="Naumoff D.G."/>
            <person name="Kulichevskaya I.S."/>
            <person name="Mardanov A.V."/>
            <person name="Ravin N.V."/>
            <person name="Dedysh S.N."/>
        </authorList>
    </citation>
    <scope>NUCLEOTIDE SEQUENCE</scope>
    <source>
        <strain evidence="3">SP2T</strain>
    </source>
</reference>
<dbReference type="PANTHER" id="PTHR13325:SF3">
    <property type="entry name" value="MEMBRANE-BOUND TRANSCRIPTION FACTOR SITE-2 PROTEASE"/>
    <property type="match status" value="1"/>
</dbReference>
<proteinExistence type="predicted"/>
<dbReference type="AlphaFoldDB" id="A0A8E6BBY5"/>
<sequence length="747" mass="85704">MDTTYVPDAERRKQVRLCVRADLVHSRQRYEGKIYHVVKDPVGLKYYRFNDQEYYVFQLLDGKRTLEDVRTNFETEFRPHRLTLEDLEQFARQLVTSGLVNHESALAGRHLFQKRRKNRLTKKLMGITNILYIKLPVFDPDRILNVLYKNLSWIFTKWFLVVSIAYMLAAIALITMKWSIFWDKLPAQNEFFNAKTVVYMWISLGIVKVIHEFGHGLSCKAFGGECHEMGALLMCFSPALYCNVTDSWTLADKWKRIIISFAGIYVELIIAATSTFVWWYTPMWPFVNNLALSLMTLCSISTFVFNANPLMRFDGYYILADWLEVPNLRERSNRYLMNAFNETCLGIEVPPEPYMAPSRKVLFVTYAVTSYIYRWIVTFSIIWFLSGWLKPYKLQSLSLILAFAAVATMIFWPMFRVAKNIRQRGRLPDMKRKRVAVTLLVCASLLAGLFLVPLPVSRIREKGLIQFQEDALIPVYPADSGFLQRVAVFDGQRVLKGQLLAEFTNPKMEEDYLISEAQASVYHDRLNALKSAPVKKTPDSQNAYSQWNSNLTQSTNDEKKYRDQARVLKEQLGALNAIKAPRDGVVMGIPHQDEYLKMWERSDQKALCKIGDPSKLRILVPVGPLDYQLLAEHLQKYHELEVSIRVAGRADRIMKGVITHLPEAPAKDVPVGLTSKGGGSLAIKPTSQQNQIEPLVQTYLVDVKLLDPDEAVVPGTLATVKIHTAWKTGAWYIWRNIATALDVGLLR</sequence>
<feature type="transmembrane region" description="Helical" evidence="2">
    <location>
        <begin position="397"/>
        <end position="415"/>
    </location>
</feature>
<dbReference type="EMBL" id="CP074694">
    <property type="protein sequence ID" value="QVL34353.1"/>
    <property type="molecule type" value="Genomic_DNA"/>
</dbReference>
<evidence type="ECO:0000256" key="2">
    <source>
        <dbReference type="SAM" id="Phobius"/>
    </source>
</evidence>
<evidence type="ECO:0000256" key="1">
    <source>
        <dbReference type="SAM" id="MobiDB-lite"/>
    </source>
</evidence>
<dbReference type="Gene3D" id="1.10.287.470">
    <property type="entry name" value="Helix hairpin bin"/>
    <property type="match status" value="1"/>
</dbReference>
<protein>
    <submittedName>
        <fullName evidence="3">Uncharacterized protein</fullName>
    </submittedName>
</protein>
<dbReference type="GO" id="GO:0031293">
    <property type="term" value="P:membrane protein intracellular domain proteolysis"/>
    <property type="evidence" value="ECO:0007669"/>
    <property type="project" value="TreeGrafter"/>
</dbReference>
<dbReference type="Proteomes" id="UP000676194">
    <property type="component" value="Chromosome"/>
</dbReference>
<keyword evidence="2" id="KW-0472">Membrane</keyword>
<feature type="transmembrane region" description="Helical" evidence="2">
    <location>
        <begin position="286"/>
        <end position="305"/>
    </location>
</feature>
<keyword evidence="2" id="KW-1133">Transmembrane helix</keyword>
<keyword evidence="4" id="KW-1185">Reference proteome</keyword>
<accession>A0A8E6BBY5</accession>
<feature type="region of interest" description="Disordered" evidence="1">
    <location>
        <begin position="534"/>
        <end position="558"/>
    </location>
</feature>
<dbReference type="GO" id="GO:0016020">
    <property type="term" value="C:membrane"/>
    <property type="evidence" value="ECO:0007669"/>
    <property type="project" value="InterPro"/>
</dbReference>
<feature type="compositionally biased region" description="Polar residues" evidence="1">
    <location>
        <begin position="539"/>
        <end position="555"/>
    </location>
</feature>